<dbReference type="Proteomes" id="UP000287101">
    <property type="component" value="Unassembled WGS sequence"/>
</dbReference>
<evidence type="ECO:0000313" key="2">
    <source>
        <dbReference type="EMBL" id="RSU04496.1"/>
    </source>
</evidence>
<proteinExistence type="predicted"/>
<keyword evidence="1" id="KW-0812">Transmembrane</keyword>
<evidence type="ECO:0000313" key="3">
    <source>
        <dbReference type="Proteomes" id="UP000287101"/>
    </source>
</evidence>
<dbReference type="EMBL" id="NGJY01000001">
    <property type="protein sequence ID" value="RSU04496.1"/>
    <property type="molecule type" value="Genomic_DNA"/>
</dbReference>
<feature type="transmembrane region" description="Helical" evidence="1">
    <location>
        <begin position="114"/>
        <end position="132"/>
    </location>
</feature>
<feature type="transmembrane region" description="Helical" evidence="1">
    <location>
        <begin position="152"/>
        <end position="168"/>
    </location>
</feature>
<protein>
    <recommendedName>
        <fullName evidence="4">DUF2165 domain-containing protein</fullName>
    </recommendedName>
</protein>
<name>A0A430ABC2_9ENTE</name>
<evidence type="ECO:0000256" key="1">
    <source>
        <dbReference type="SAM" id="Phobius"/>
    </source>
</evidence>
<keyword evidence="1" id="KW-1133">Transmembrane helix</keyword>
<reference evidence="2 3" key="1">
    <citation type="submission" date="2017-05" db="EMBL/GenBank/DDBJ databases">
        <title>Vagococcus spp. assemblies.</title>
        <authorList>
            <person name="Gulvik C.A."/>
        </authorList>
    </citation>
    <scope>NUCLEOTIDE SEQUENCE [LARGE SCALE GENOMIC DNA]</scope>
    <source>
        <strain evidence="2 3">CCUG 41755</strain>
    </source>
</reference>
<feature type="transmembrane region" description="Helical" evidence="1">
    <location>
        <begin position="76"/>
        <end position="102"/>
    </location>
</feature>
<dbReference type="InterPro" id="IPR018681">
    <property type="entry name" value="DUF2165_transmembrane"/>
</dbReference>
<keyword evidence="3" id="KW-1185">Reference proteome</keyword>
<dbReference type="Pfam" id="PF09933">
    <property type="entry name" value="DUF2165"/>
    <property type="match status" value="1"/>
</dbReference>
<sequence length="173" mass="20634">MRGEFIMVLNERKVDRLLKIFTVLMPTSFTFFVIIDNIFFAWDDNFQFVKHVMSMDTVNSVVDWRNFDSPMIWKTAYTLLICFETATFFIGVYALIRLLRALNKDNDAFFKAKLWGYLTFIFTLLIWFFGFIDIGGEWFKMWLSPSWNGQPIAMWLSILFSVLLVIFHQPERD</sequence>
<accession>A0A430ABC2</accession>
<dbReference type="OrthoDB" id="7618855at2"/>
<evidence type="ECO:0008006" key="4">
    <source>
        <dbReference type="Google" id="ProtNLM"/>
    </source>
</evidence>
<feature type="transmembrane region" description="Helical" evidence="1">
    <location>
        <begin position="20"/>
        <end position="42"/>
    </location>
</feature>
<dbReference type="AlphaFoldDB" id="A0A430ABC2"/>
<keyword evidence="1" id="KW-0472">Membrane</keyword>
<gene>
    <name evidence="2" type="ORF">CBF31_00305</name>
</gene>
<organism evidence="2 3">
    <name type="scientific">Vagococcus fessus</name>
    <dbReference type="NCBI Taxonomy" id="120370"/>
    <lineage>
        <taxon>Bacteria</taxon>
        <taxon>Bacillati</taxon>
        <taxon>Bacillota</taxon>
        <taxon>Bacilli</taxon>
        <taxon>Lactobacillales</taxon>
        <taxon>Enterococcaceae</taxon>
        <taxon>Vagococcus</taxon>
    </lineage>
</organism>
<comment type="caution">
    <text evidence="2">The sequence shown here is derived from an EMBL/GenBank/DDBJ whole genome shotgun (WGS) entry which is preliminary data.</text>
</comment>